<proteinExistence type="predicted"/>
<gene>
    <name evidence="3" type="ORF">BCV71DRAFT_286488</name>
</gene>
<sequence length="298" mass="33955">MIASLFSFPIRIFLLFWLFSLRMSKKTSKEMHMKKVKQWIFQVCINCFKWRSKQDKLLRLILVNSKKYRLLVRVARKFQRTQPNTSLSNNTGIPSTRVSPHSITKKTTRTEAKTSRLHGKCNYVTSNYKLAKELEVSNALIHMVKNHFQSYVINTTLHTSAVITSLSTKEASDSPSTAIYKAIRSMKNTECTEQDASTSASKHSPASSAAYDDEIDGKIDEILEYDSLVKHTQCYSSLCNYQPCSKKTHTFLNKRTDSFFVLITIERAFTGVLADTGCNISTISPNLANFLKIKIPHM</sequence>
<feature type="region of interest" description="Disordered" evidence="1">
    <location>
        <begin position="83"/>
        <end position="107"/>
    </location>
</feature>
<dbReference type="Proteomes" id="UP000242381">
    <property type="component" value="Unassembled WGS sequence"/>
</dbReference>
<dbReference type="AlphaFoldDB" id="A0A1X0SDS2"/>
<protein>
    <submittedName>
        <fullName evidence="3">Uncharacterized protein</fullName>
    </submittedName>
</protein>
<evidence type="ECO:0000313" key="4">
    <source>
        <dbReference type="Proteomes" id="UP000242381"/>
    </source>
</evidence>
<evidence type="ECO:0000256" key="2">
    <source>
        <dbReference type="SAM" id="SignalP"/>
    </source>
</evidence>
<feature type="compositionally biased region" description="Polar residues" evidence="1">
    <location>
        <begin position="83"/>
        <end position="102"/>
    </location>
</feature>
<evidence type="ECO:0000313" key="3">
    <source>
        <dbReference type="EMBL" id="ORE22456.1"/>
    </source>
</evidence>
<organism evidence="3 4">
    <name type="scientific">Rhizopus microsporus</name>
    <dbReference type="NCBI Taxonomy" id="58291"/>
    <lineage>
        <taxon>Eukaryota</taxon>
        <taxon>Fungi</taxon>
        <taxon>Fungi incertae sedis</taxon>
        <taxon>Mucoromycota</taxon>
        <taxon>Mucoromycotina</taxon>
        <taxon>Mucoromycetes</taxon>
        <taxon>Mucorales</taxon>
        <taxon>Mucorineae</taxon>
        <taxon>Rhizopodaceae</taxon>
        <taxon>Rhizopus</taxon>
    </lineage>
</organism>
<reference evidence="3 4" key="1">
    <citation type="journal article" date="2016" name="Proc. Natl. Acad. Sci. U.S.A.">
        <title>Lipid metabolic changes in an early divergent fungus govern the establishment of a mutualistic symbiosis with endobacteria.</title>
        <authorList>
            <person name="Lastovetsky O.A."/>
            <person name="Gaspar M.L."/>
            <person name="Mondo S.J."/>
            <person name="LaButti K.M."/>
            <person name="Sandor L."/>
            <person name="Grigoriev I.V."/>
            <person name="Henry S.A."/>
            <person name="Pawlowska T.E."/>
        </authorList>
    </citation>
    <scope>NUCLEOTIDE SEQUENCE [LARGE SCALE GENOMIC DNA]</scope>
    <source>
        <strain evidence="3 4">ATCC 11559</strain>
    </source>
</reference>
<dbReference type="EMBL" id="KV921266">
    <property type="protein sequence ID" value="ORE22456.1"/>
    <property type="molecule type" value="Genomic_DNA"/>
</dbReference>
<keyword evidence="2" id="KW-0732">Signal</keyword>
<feature type="signal peptide" evidence="2">
    <location>
        <begin position="1"/>
        <end position="24"/>
    </location>
</feature>
<name>A0A1X0SDS2_RHIZD</name>
<accession>A0A1X0SDS2</accession>
<feature type="chain" id="PRO_5012687708" evidence="2">
    <location>
        <begin position="25"/>
        <end position="298"/>
    </location>
</feature>
<dbReference type="VEuPathDB" id="FungiDB:BCV72DRAFT_333146"/>
<evidence type="ECO:0000256" key="1">
    <source>
        <dbReference type="SAM" id="MobiDB-lite"/>
    </source>
</evidence>